<dbReference type="Proteomes" id="UP001157418">
    <property type="component" value="Unassembled WGS sequence"/>
</dbReference>
<protein>
    <recommendedName>
        <fullName evidence="4">FAS1 domain-containing protein</fullName>
    </recommendedName>
</protein>
<dbReference type="InterPro" id="IPR052806">
    <property type="entry name" value="Fasciclin-like_AGP"/>
</dbReference>
<dbReference type="PROSITE" id="PS50213">
    <property type="entry name" value="FAS1"/>
    <property type="match status" value="1"/>
</dbReference>
<evidence type="ECO:0000256" key="3">
    <source>
        <dbReference type="SAM" id="SignalP"/>
    </source>
</evidence>
<gene>
    <name evidence="5" type="ORF">LVIROSA_LOCUS2047</name>
</gene>
<evidence type="ECO:0000313" key="5">
    <source>
        <dbReference type="EMBL" id="CAH1414116.1"/>
    </source>
</evidence>
<keyword evidence="3" id="KW-0732">Signal</keyword>
<keyword evidence="6" id="KW-1185">Reference proteome</keyword>
<feature type="domain" description="FAS1" evidence="4">
    <location>
        <begin position="186"/>
        <end position="308"/>
    </location>
</feature>
<dbReference type="SMART" id="SM00554">
    <property type="entry name" value="FAS1"/>
    <property type="match status" value="2"/>
</dbReference>
<feature type="compositionally biased region" description="Acidic residues" evidence="2">
    <location>
        <begin position="313"/>
        <end position="326"/>
    </location>
</feature>
<comment type="caution">
    <text evidence="5">The sequence shown here is derived from an EMBL/GenBank/DDBJ whole genome shotgun (WGS) entry which is preliminary data.</text>
</comment>
<dbReference type="InterPro" id="IPR036378">
    <property type="entry name" value="FAS1_dom_sf"/>
</dbReference>
<dbReference type="SUPFAM" id="SSF82153">
    <property type="entry name" value="FAS1 domain"/>
    <property type="match status" value="2"/>
</dbReference>
<sequence length="351" mass="37920">MAAKPTMILPVVLLVAILSFTNALPSETISNAAETLSDSGYIAMSLTLNLVSSSLLSQTSSATIFTPPDSIFTELGQPPQSLLELHISPLGFSFPGLRSLDPGTKIPTMSSDNYLTITSPSSSDQVSINNVKILGSPIFDDGSLIIFGIEKFFDSNFTVSDSPAQIPSINDCETPYSGGNSFSFHEASNVLISRGYSVMASFLNLQLLGFLSQPSLTLFAPADEVMVDYSGRFPDYPSLFLRHVLPCKISLKDLVNIENGTNMNTYLNGFRINVTRSGATLKVNELPIAFPDMYYSDWLVIHGVPAVLSLSEPADDDDNDDSDGDTFDTIPFRDSGDEVTVPDASTRSTEF</sequence>
<evidence type="ECO:0000259" key="4">
    <source>
        <dbReference type="PROSITE" id="PS50213"/>
    </source>
</evidence>
<dbReference type="PANTHER" id="PTHR33985">
    <property type="entry name" value="OS02G0491300 PROTEIN-RELATED"/>
    <property type="match status" value="1"/>
</dbReference>
<organism evidence="5 6">
    <name type="scientific">Lactuca virosa</name>
    <dbReference type="NCBI Taxonomy" id="75947"/>
    <lineage>
        <taxon>Eukaryota</taxon>
        <taxon>Viridiplantae</taxon>
        <taxon>Streptophyta</taxon>
        <taxon>Embryophyta</taxon>
        <taxon>Tracheophyta</taxon>
        <taxon>Spermatophyta</taxon>
        <taxon>Magnoliopsida</taxon>
        <taxon>eudicotyledons</taxon>
        <taxon>Gunneridae</taxon>
        <taxon>Pentapetalae</taxon>
        <taxon>asterids</taxon>
        <taxon>campanulids</taxon>
        <taxon>Asterales</taxon>
        <taxon>Asteraceae</taxon>
        <taxon>Cichorioideae</taxon>
        <taxon>Cichorieae</taxon>
        <taxon>Lactucinae</taxon>
        <taxon>Lactuca</taxon>
    </lineage>
</organism>
<comment type="similarity">
    <text evidence="1">Belongs to the fasciclin-like AGP family.</text>
</comment>
<feature type="region of interest" description="Disordered" evidence="2">
    <location>
        <begin position="312"/>
        <end position="351"/>
    </location>
</feature>
<dbReference type="InterPro" id="IPR000782">
    <property type="entry name" value="FAS1_domain"/>
</dbReference>
<name>A0AAU9LLB7_9ASTR</name>
<accession>A0AAU9LLB7</accession>
<dbReference type="PANTHER" id="PTHR33985:SF17">
    <property type="entry name" value="FASCICLIN-LIKE ARABINOGALACTAN PROTEIN 20"/>
    <property type="match status" value="1"/>
</dbReference>
<feature type="signal peptide" evidence="3">
    <location>
        <begin position="1"/>
        <end position="23"/>
    </location>
</feature>
<proteinExistence type="inferred from homology"/>
<reference evidence="5 6" key="1">
    <citation type="submission" date="2022-01" db="EMBL/GenBank/DDBJ databases">
        <authorList>
            <person name="Xiong W."/>
            <person name="Schranz E."/>
        </authorList>
    </citation>
    <scope>NUCLEOTIDE SEQUENCE [LARGE SCALE GENOMIC DNA]</scope>
</reference>
<evidence type="ECO:0000313" key="6">
    <source>
        <dbReference type="Proteomes" id="UP001157418"/>
    </source>
</evidence>
<feature type="chain" id="PRO_5043942036" description="FAS1 domain-containing protein" evidence="3">
    <location>
        <begin position="24"/>
        <end position="351"/>
    </location>
</feature>
<dbReference type="EMBL" id="CAKMRJ010000001">
    <property type="protein sequence ID" value="CAH1414116.1"/>
    <property type="molecule type" value="Genomic_DNA"/>
</dbReference>
<dbReference type="Pfam" id="PF02469">
    <property type="entry name" value="Fasciclin"/>
    <property type="match status" value="1"/>
</dbReference>
<evidence type="ECO:0000256" key="2">
    <source>
        <dbReference type="SAM" id="MobiDB-lite"/>
    </source>
</evidence>
<dbReference type="AlphaFoldDB" id="A0AAU9LLB7"/>
<dbReference type="Gene3D" id="2.30.180.10">
    <property type="entry name" value="FAS1 domain"/>
    <property type="match status" value="1"/>
</dbReference>
<evidence type="ECO:0000256" key="1">
    <source>
        <dbReference type="ARBA" id="ARBA00007843"/>
    </source>
</evidence>